<feature type="domain" description="PAS" evidence="9">
    <location>
        <begin position="905"/>
        <end position="946"/>
    </location>
</feature>
<evidence type="ECO:0000256" key="5">
    <source>
        <dbReference type="ARBA" id="ARBA00022777"/>
    </source>
</evidence>
<feature type="transmembrane region" description="Helical" evidence="8">
    <location>
        <begin position="96"/>
        <end position="118"/>
    </location>
</feature>
<dbReference type="GO" id="GO:0005524">
    <property type="term" value="F:ATP binding"/>
    <property type="evidence" value="ECO:0007669"/>
    <property type="project" value="UniProtKB-KW"/>
</dbReference>
<dbReference type="Proteomes" id="UP000236333">
    <property type="component" value="Unassembled WGS sequence"/>
</dbReference>
<feature type="transmembrane region" description="Helical" evidence="8">
    <location>
        <begin position="215"/>
        <end position="232"/>
    </location>
</feature>
<evidence type="ECO:0000256" key="6">
    <source>
        <dbReference type="ARBA" id="ARBA00022840"/>
    </source>
</evidence>
<dbReference type="OrthoDB" id="545912at2759"/>
<dbReference type="SUPFAM" id="SSF55785">
    <property type="entry name" value="PYP-like sensor domain (PAS domain)"/>
    <property type="match status" value="1"/>
</dbReference>
<gene>
    <name evidence="10" type="ORF">TSOC_004171</name>
</gene>
<evidence type="ECO:0000256" key="4">
    <source>
        <dbReference type="ARBA" id="ARBA00022741"/>
    </source>
</evidence>
<dbReference type="Gene3D" id="3.30.450.20">
    <property type="entry name" value="PAS domain"/>
    <property type="match status" value="1"/>
</dbReference>
<feature type="transmembrane region" description="Helical" evidence="8">
    <location>
        <begin position="52"/>
        <end position="75"/>
    </location>
</feature>
<feature type="region of interest" description="Disordered" evidence="7">
    <location>
        <begin position="1853"/>
        <end position="1944"/>
    </location>
</feature>
<keyword evidence="11" id="KW-1185">Reference proteome</keyword>
<organism evidence="10 11">
    <name type="scientific">Tetrabaena socialis</name>
    <dbReference type="NCBI Taxonomy" id="47790"/>
    <lineage>
        <taxon>Eukaryota</taxon>
        <taxon>Viridiplantae</taxon>
        <taxon>Chlorophyta</taxon>
        <taxon>core chlorophytes</taxon>
        <taxon>Chlorophyceae</taxon>
        <taxon>CS clade</taxon>
        <taxon>Chlamydomonadales</taxon>
        <taxon>Tetrabaenaceae</taxon>
        <taxon>Tetrabaena</taxon>
    </lineage>
</organism>
<keyword evidence="2" id="KW-0716">Sensory transduction</keyword>
<reference evidence="10 11" key="1">
    <citation type="journal article" date="2017" name="Mol. Biol. Evol.">
        <title>The 4-celled Tetrabaena socialis nuclear genome reveals the essential components for genetic control of cell number at the origin of multicellularity in the volvocine lineage.</title>
        <authorList>
            <person name="Featherston J."/>
            <person name="Arakaki Y."/>
            <person name="Hanschen E.R."/>
            <person name="Ferris P.J."/>
            <person name="Michod R.E."/>
            <person name="Olson B.J.S.C."/>
            <person name="Nozaki H."/>
            <person name="Durand P.M."/>
        </authorList>
    </citation>
    <scope>NUCLEOTIDE SEQUENCE [LARGE SCALE GENOMIC DNA]</scope>
    <source>
        <strain evidence="10 11">NIES-571</strain>
    </source>
</reference>
<dbReference type="PANTHER" id="PTHR31600:SF2">
    <property type="entry name" value="GAMETE ENRICHED GENE 10 PROTEIN-RELATED"/>
    <property type="match status" value="1"/>
</dbReference>
<evidence type="ECO:0000313" key="11">
    <source>
        <dbReference type="Proteomes" id="UP000236333"/>
    </source>
</evidence>
<feature type="compositionally biased region" description="Basic and acidic residues" evidence="7">
    <location>
        <begin position="1861"/>
        <end position="1884"/>
    </location>
</feature>
<feature type="region of interest" description="Disordered" evidence="7">
    <location>
        <begin position="1440"/>
        <end position="1501"/>
    </location>
</feature>
<feature type="transmembrane region" description="Helical" evidence="8">
    <location>
        <begin position="278"/>
        <end position="299"/>
    </location>
</feature>
<evidence type="ECO:0000256" key="7">
    <source>
        <dbReference type="SAM" id="MobiDB-lite"/>
    </source>
</evidence>
<dbReference type="EMBL" id="PGGS01000099">
    <property type="protein sequence ID" value="PNH09202.1"/>
    <property type="molecule type" value="Genomic_DNA"/>
</dbReference>
<comment type="caution">
    <text evidence="10">The sequence shown here is derived from an EMBL/GenBank/DDBJ whole genome shotgun (WGS) entry which is preliminary data.</text>
</comment>
<dbReference type="NCBIfam" id="TIGR00229">
    <property type="entry name" value="sensory_box"/>
    <property type="match status" value="1"/>
</dbReference>
<evidence type="ECO:0000256" key="2">
    <source>
        <dbReference type="ARBA" id="ARBA00022606"/>
    </source>
</evidence>
<dbReference type="SMART" id="SM00091">
    <property type="entry name" value="PAS"/>
    <property type="match status" value="1"/>
</dbReference>
<dbReference type="GO" id="GO:0009881">
    <property type="term" value="F:photoreceptor activity"/>
    <property type="evidence" value="ECO:0007669"/>
    <property type="project" value="UniProtKB-KW"/>
</dbReference>
<dbReference type="FunFam" id="3.30.450.20:FF:000060">
    <property type="entry name" value="Sensor protein FixL"/>
    <property type="match status" value="1"/>
</dbReference>
<keyword evidence="6" id="KW-0067">ATP-binding</keyword>
<keyword evidence="8" id="KW-0812">Transmembrane</keyword>
<keyword evidence="8" id="KW-1133">Transmembrane helix</keyword>
<keyword evidence="1" id="KW-0157">Chromophore</keyword>
<name>A0A2J8A9J6_9CHLO</name>
<feature type="transmembrane region" description="Helical" evidence="8">
    <location>
        <begin position="1979"/>
        <end position="2002"/>
    </location>
</feature>
<feature type="compositionally biased region" description="Basic and acidic residues" evidence="7">
    <location>
        <begin position="1894"/>
        <end position="1906"/>
    </location>
</feature>
<feature type="compositionally biased region" description="Low complexity" evidence="7">
    <location>
        <begin position="1418"/>
        <end position="1435"/>
    </location>
</feature>
<dbReference type="CDD" id="cd00130">
    <property type="entry name" value="PAS"/>
    <property type="match status" value="1"/>
</dbReference>
<feature type="transmembrane region" description="Helical" evidence="8">
    <location>
        <begin position="1783"/>
        <end position="1808"/>
    </location>
</feature>
<feature type="transmembrane region" description="Helical" evidence="8">
    <location>
        <begin position="2176"/>
        <end position="2198"/>
    </location>
</feature>
<feature type="transmembrane region" description="Helical" evidence="8">
    <location>
        <begin position="191"/>
        <end position="209"/>
    </location>
</feature>
<dbReference type="InterPro" id="IPR052994">
    <property type="entry name" value="Tiny_macrocysts_regulators"/>
</dbReference>
<keyword evidence="8" id="KW-0472">Membrane</keyword>
<accession>A0A2J8A9J6</accession>
<feature type="non-terminal residue" evidence="10">
    <location>
        <position position="2256"/>
    </location>
</feature>
<dbReference type="PROSITE" id="PS50112">
    <property type="entry name" value="PAS"/>
    <property type="match status" value="1"/>
</dbReference>
<keyword evidence="4" id="KW-0547">Nucleotide-binding</keyword>
<dbReference type="InterPro" id="IPR057352">
    <property type="entry name" value="TPR_TmcB/C"/>
</dbReference>
<protein>
    <submittedName>
        <fullName evidence="10">Tiny macrocysts protein B</fullName>
    </submittedName>
</protein>
<evidence type="ECO:0000259" key="9">
    <source>
        <dbReference type="PROSITE" id="PS50112"/>
    </source>
</evidence>
<feature type="region of interest" description="Disordered" evidence="7">
    <location>
        <begin position="1284"/>
        <end position="1307"/>
    </location>
</feature>
<feature type="transmembrane region" description="Helical" evidence="8">
    <location>
        <begin position="1542"/>
        <end position="1562"/>
    </location>
</feature>
<evidence type="ECO:0000256" key="1">
    <source>
        <dbReference type="ARBA" id="ARBA00022543"/>
    </source>
</evidence>
<evidence type="ECO:0000313" key="10">
    <source>
        <dbReference type="EMBL" id="PNH09202.1"/>
    </source>
</evidence>
<dbReference type="Pfam" id="PF25474">
    <property type="entry name" value="TPR_TmcB"/>
    <property type="match status" value="1"/>
</dbReference>
<sequence length="2256" mass="244475">MSSVSFAFFRMFLDFLQLWLLVVNPSYGWVIGAKTKVWQVVSFIQLNDFLAARGYTMFLVLLYVFVGLLAINLVISVWVAHSFSNNRFEFVWPIQFLRWFGLIFYQVLDIATLTLLLVTLDCNYFNVPASIRFHNQEFPDVMCWSMPHIAHVGVSVASIVVFYIMASSMVVSEVELNPLTRNYMAMAHTRVEGIAFTMKVAATVASVMVSSSVKLLSIVYLICFMVLFYLHVKWVPFIYSTLNYVRCGSYATVLYCSILLVAMAFGPSADSHEDIVTLAMWIGMAPAAIAGAVACHLRLRHFQSLAIRFRDANPSIKSKSIYRFEDAREVEITARCCRRWIDEDTPEPEAVVMTELVIKAGMTQLPQDPYMIVLFSSFLIDVQGSYQSGYTQLQASRRGSTAKKQMPNLLEQFAIFSREQEHTQKASGANGGDDSVVDLVAYVEFQRNHRLVVRAHREALIAMRSFWGLLLRSEVDFNQLSRALYRIEVTVKAAERAYRGVLARHGSSARLVRLYGKFLEAIKYDPWAAAKWFTEADRLEEEAETTKEALQLGGVETLLPGGTDRGVPNTEGVAIICINAQSIIQVASPEAHALLGYTKNELKGKNIGIIMPAPFGDRHTAYVRNYIHTGVSWVLDRHQEVVVVTKTKQVLPVTLRVIKVSGLNEDSVFLGVIEKTRRKSFVGMAEAFTMGQPSLMEGADEDQQDMYENAQAPRTMSVAAGVGMTSTSLPRTPWRHKFGDPLLFDTVIVAGAPPALVPRSPAPHPYRGPRYWDLMLVSDQAGRILHATTALATTLGRAPDSIRSGGLDMLVPEPYGMLHGPYWQELSNPQSLHPVTRGAPPPPHSCRSGLAVSLAAYSEKLGPTVKNFRMSMDHRLAGGAGTKVHIVTLEPVTMEEALTERRLRLTVDVRGIITDTEAAPTELFGLYPLDLRGQSIARVVDLFRPQVIDDLLASGPGGGSFGGPLKPAQPAAGTLGGLAVLDGTDLLAEALEGTPTGGSAPSGATGPDARLMRALLELGRRASEAPDCSWRVGVMVLPDAAARRELDQLALTLGPEDTQVAAELLGMKTVPAVMRVRLVRKQRPAWDALSSPESGGLMPMATGGFLAATSSVPLTLGLCLEVELWRADLLSGVLEVDEKGKVLRADATCPLGQSGLLLGAPPLTLVGTSLANLLPLPPGGVEALIELAPMAGGVALGPDGKAVMRGGLKQRKPIKHKASEPIVVTACHQSDGCAVELRVQAVRRAGPEGSAYVVLHFARPTPVQPAFARWLYGGDTSGLVAEQARRGTDTGDSVDTSVPPDSPPGAAMHAKHYLVDVLAGPQKQQGIASASTGLQSPFANAPLSPPPFPGLSMQSISQARITAQQGGGGSISRNGALTASGGLPSRLSQSALASIAEVAKPGGVTELASPINAPHSKAVPAPAGPAAAGYTGGSAPFVDAEEEEESDYTYSSRSNDYSDDHSDVTDAEGPQQESARRGTKAGNGADAGGDGDGGTSGTDLEMESEAGANTANYGVGKRFKKLLRILSSPLAEQAALRLRANAIVLVVLMLIAHTVTFALLLTKLKVQKDAVMDLNNVAMASRRVHEIAINGRLLATLYTGNSYVEGLTQFGDPLEDTIAGVYDDTKRVMAEMKTEHHGVYLGFRTLRRIPTDFGLRAIWDDPVINITLFYDEDDPANPGNIVQQGSEGIPSSYRMMGLWDAGNLYLAKTLELYNNGKWLARRGWQDENRDGIVAAGVNFTAWSTWRFLQANGVPAIFPAYMSTLDAFVQLTVQESKQIYQLQLIILCLEGGLLSITACCIMWIMAAKVNEGTASNVVAAERFANRRHALYGVFIQIPIGVTRGLANMSLQLEAGEDEDEETRMAGDMDGDPMRKDGDTTRDGDASNHQPSGDQPNDKKSRRAEGRRRFAAGSTSFAAGLKDLGDQDGDGSILGGTGDSTRSRPTGGILSALMFWRRIPKAQPKNLESKSKRHLVPSQRLSYMLVAPFIVWMLVIVIVNLVGYKSLQEVAGALSTVARSYYKGLLAVELALWKLEVSIMMFGKDAQEGRSAGIPADALHRYNLAGATGVLFSGSTDPAVLLYHTEACICTDGESCQPDDAFYYQETRNGLDVLLKAQFSSVASLIHQSDDASGLNSTEFNMLWATGQTDMEGGLNSMSVLYHNEVQSAYSKVEIQQIAMFAIAWIWAVAFLGLQLRLFLRNSHNEMRRIAELLSQIPAECNVEELITRVIVAKDEPKVPAVPVAADKSEKLGQSDKT</sequence>
<dbReference type="PANTHER" id="PTHR31600">
    <property type="entry name" value="TINY MACROCYSTS PROTEIN B-RELATED"/>
    <property type="match status" value="1"/>
</dbReference>
<keyword evidence="5" id="KW-0418">Kinase</keyword>
<dbReference type="GO" id="GO:0016301">
    <property type="term" value="F:kinase activity"/>
    <property type="evidence" value="ECO:0007669"/>
    <property type="project" value="UniProtKB-KW"/>
</dbReference>
<evidence type="ECO:0000256" key="3">
    <source>
        <dbReference type="ARBA" id="ARBA00022679"/>
    </source>
</evidence>
<keyword evidence="3" id="KW-0808">Transferase</keyword>
<dbReference type="InterPro" id="IPR000014">
    <property type="entry name" value="PAS"/>
</dbReference>
<proteinExistence type="predicted"/>
<evidence type="ECO:0000256" key="8">
    <source>
        <dbReference type="SAM" id="Phobius"/>
    </source>
</evidence>
<feature type="compositionally biased region" description="Gly residues" evidence="7">
    <location>
        <begin position="1485"/>
        <end position="1496"/>
    </location>
</feature>
<feature type="region of interest" description="Disordered" evidence="7">
    <location>
        <begin position="1416"/>
        <end position="1435"/>
    </location>
</feature>
<keyword evidence="1" id="KW-0600">Photoreceptor protein</keyword>
<keyword evidence="1" id="KW-0675">Receptor</keyword>
<feature type="transmembrane region" description="Helical" evidence="8">
    <location>
        <begin position="149"/>
        <end position="171"/>
    </location>
</feature>
<feature type="transmembrane region" description="Helical" evidence="8">
    <location>
        <begin position="244"/>
        <end position="266"/>
    </location>
</feature>
<dbReference type="InterPro" id="IPR035965">
    <property type="entry name" value="PAS-like_dom_sf"/>
</dbReference>